<dbReference type="Proteomes" id="UP001151532">
    <property type="component" value="Chromosome 10"/>
</dbReference>
<gene>
    <name evidence="1" type="ORF">OIU79_007174</name>
</gene>
<evidence type="ECO:0000313" key="1">
    <source>
        <dbReference type="EMBL" id="KAJ6719460.1"/>
    </source>
</evidence>
<reference evidence="1" key="1">
    <citation type="submission" date="2022-11" db="EMBL/GenBank/DDBJ databases">
        <authorList>
            <person name="Hyden B.L."/>
            <person name="Feng K."/>
            <person name="Yates T."/>
            <person name="Jawdy S."/>
            <person name="Smart L.B."/>
            <person name="Muchero W."/>
        </authorList>
    </citation>
    <scope>NUCLEOTIDE SEQUENCE</scope>
    <source>
        <tissue evidence="1">Shoot tip</tissue>
    </source>
</reference>
<keyword evidence="2" id="KW-1185">Reference proteome</keyword>
<dbReference type="AlphaFoldDB" id="A0A9Q0Z307"/>
<evidence type="ECO:0000313" key="2">
    <source>
        <dbReference type="Proteomes" id="UP001151532"/>
    </source>
</evidence>
<organism evidence="1 2">
    <name type="scientific">Salix purpurea</name>
    <name type="common">Purple osier willow</name>
    <dbReference type="NCBI Taxonomy" id="77065"/>
    <lineage>
        <taxon>Eukaryota</taxon>
        <taxon>Viridiplantae</taxon>
        <taxon>Streptophyta</taxon>
        <taxon>Embryophyta</taxon>
        <taxon>Tracheophyta</taxon>
        <taxon>Spermatophyta</taxon>
        <taxon>Magnoliopsida</taxon>
        <taxon>eudicotyledons</taxon>
        <taxon>Gunneridae</taxon>
        <taxon>Pentapetalae</taxon>
        <taxon>rosids</taxon>
        <taxon>fabids</taxon>
        <taxon>Malpighiales</taxon>
        <taxon>Salicaceae</taxon>
        <taxon>Saliceae</taxon>
        <taxon>Salix</taxon>
    </lineage>
</organism>
<protein>
    <submittedName>
        <fullName evidence="1">Uncharacterized protein</fullName>
    </submittedName>
</protein>
<comment type="caution">
    <text evidence="1">The sequence shown here is derived from an EMBL/GenBank/DDBJ whole genome shotgun (WGS) entry which is preliminary data.</text>
</comment>
<reference evidence="1" key="2">
    <citation type="journal article" date="2023" name="Int. J. Mol. Sci.">
        <title>De Novo Assembly and Annotation of 11 Diverse Shrub Willow (Salix) Genomes Reveals Novel Gene Organization in Sex-Linked Regions.</title>
        <authorList>
            <person name="Hyden B."/>
            <person name="Feng K."/>
            <person name="Yates T.B."/>
            <person name="Jawdy S."/>
            <person name="Cereghino C."/>
            <person name="Smart L.B."/>
            <person name="Muchero W."/>
        </authorList>
    </citation>
    <scope>NUCLEOTIDE SEQUENCE</scope>
    <source>
        <tissue evidence="1">Shoot tip</tissue>
    </source>
</reference>
<proteinExistence type="predicted"/>
<dbReference type="EMBL" id="JAPFFK010000014">
    <property type="protein sequence ID" value="KAJ6719460.1"/>
    <property type="molecule type" value="Genomic_DNA"/>
</dbReference>
<sequence>MEIKPPYLLRSVPWHVVSDDIFFPLFTLFCNVSLYSIEI</sequence>
<accession>A0A9Q0Z307</accession>
<name>A0A9Q0Z307_SALPP</name>